<proteinExistence type="predicted"/>
<gene>
    <name evidence="2" type="ORF">COY90_02450</name>
</gene>
<keyword evidence="1" id="KW-0472">Membrane</keyword>
<dbReference type="AlphaFoldDB" id="A0A2M7QD11"/>
<feature type="transmembrane region" description="Helical" evidence="1">
    <location>
        <begin position="106"/>
        <end position="126"/>
    </location>
</feature>
<reference evidence="3" key="1">
    <citation type="submission" date="2017-09" db="EMBL/GenBank/DDBJ databases">
        <title>Depth-based differentiation of microbial function through sediment-hosted aquifers and enrichment of novel symbionts in the deep terrestrial subsurface.</title>
        <authorList>
            <person name="Probst A.J."/>
            <person name="Ladd B."/>
            <person name="Jarett J.K."/>
            <person name="Geller-Mcgrath D.E."/>
            <person name="Sieber C.M.K."/>
            <person name="Emerson J.B."/>
            <person name="Anantharaman K."/>
            <person name="Thomas B.C."/>
            <person name="Malmstrom R."/>
            <person name="Stieglmeier M."/>
            <person name="Klingl A."/>
            <person name="Woyke T."/>
            <person name="Ryan C.M."/>
            <person name="Banfield J.F."/>
        </authorList>
    </citation>
    <scope>NUCLEOTIDE SEQUENCE [LARGE SCALE GENOMIC DNA]</scope>
</reference>
<feature type="transmembrane region" description="Helical" evidence="1">
    <location>
        <begin position="189"/>
        <end position="208"/>
    </location>
</feature>
<evidence type="ECO:0000256" key="1">
    <source>
        <dbReference type="SAM" id="Phobius"/>
    </source>
</evidence>
<feature type="transmembrane region" description="Helical" evidence="1">
    <location>
        <begin position="158"/>
        <end position="177"/>
    </location>
</feature>
<evidence type="ECO:0000313" key="3">
    <source>
        <dbReference type="Proteomes" id="UP000230108"/>
    </source>
</evidence>
<organism evidence="2 3">
    <name type="scientific">Candidatus Roizmanbacteria bacterium CG_4_10_14_0_8_um_filter_39_9</name>
    <dbReference type="NCBI Taxonomy" id="1974829"/>
    <lineage>
        <taxon>Bacteria</taxon>
        <taxon>Candidatus Roizmaniibacteriota</taxon>
    </lineage>
</organism>
<feature type="transmembrane region" description="Helical" evidence="1">
    <location>
        <begin position="42"/>
        <end position="61"/>
    </location>
</feature>
<feature type="transmembrane region" description="Helical" evidence="1">
    <location>
        <begin position="12"/>
        <end position="30"/>
    </location>
</feature>
<evidence type="ECO:0000313" key="2">
    <source>
        <dbReference type="EMBL" id="PIY69104.1"/>
    </source>
</evidence>
<feature type="non-terminal residue" evidence="2">
    <location>
        <position position="1"/>
    </location>
</feature>
<comment type="caution">
    <text evidence="2">The sequence shown here is derived from an EMBL/GenBank/DDBJ whole genome shotgun (WGS) entry which is preliminary data.</text>
</comment>
<accession>A0A2M7QD11</accession>
<dbReference type="Proteomes" id="UP000230108">
    <property type="component" value="Unassembled WGS sequence"/>
</dbReference>
<protein>
    <submittedName>
        <fullName evidence="2">Uncharacterized protein</fullName>
    </submittedName>
</protein>
<feature type="transmembrane region" description="Helical" evidence="1">
    <location>
        <begin position="133"/>
        <end position="152"/>
    </location>
</feature>
<feature type="non-terminal residue" evidence="2">
    <location>
        <position position="310"/>
    </location>
</feature>
<sequence length="310" mass="36131">ILAASASWQSQPLLVIAIGYLAYYLFDTFWRNKDQAHQYKPVTLFNSIISILLILAIPYLYNLTVFGVWSPWTKLQNIWTQYYGFGIQNISIFKLYEQFFDLNMGLFWYSPVIFIIGLATAVHLIIQKKAQTIFILSLFVATAFFYQTNPAWHYGTAGFGPTRHILFFLPLLIYFFIHQKYNHMKNAILITSIWMISQGYILYFNGFLCPNFLNVLQHSPFSNYILSNYPTLYNPTPEIFIDRTNHTDLDHPTTAVYKVNGICKKAYVLIQDKEKVMQDCGYIPQTYAGKFTSNMIAETDRVYSYTGFYI</sequence>
<keyword evidence="1" id="KW-1133">Transmembrane helix</keyword>
<dbReference type="EMBL" id="PFLF01000052">
    <property type="protein sequence ID" value="PIY69104.1"/>
    <property type="molecule type" value="Genomic_DNA"/>
</dbReference>
<keyword evidence="1" id="KW-0812">Transmembrane</keyword>
<name>A0A2M7QD11_9BACT</name>